<dbReference type="InterPro" id="IPR012480">
    <property type="entry name" value="Hepar_II_III_C"/>
</dbReference>
<dbReference type="PANTHER" id="PTHR39210">
    <property type="entry name" value="HEPARIN-SULFATE LYASE"/>
    <property type="match status" value="1"/>
</dbReference>
<dbReference type="EMBL" id="JARPZN010000006">
    <property type="protein sequence ID" value="MDT2690568.1"/>
    <property type="molecule type" value="Genomic_DNA"/>
</dbReference>
<keyword evidence="4 8" id="KW-0456">Lyase</keyword>
<sequence>MNKNYVGFFNCTTKEELNSFKEELLEYPNDCQKLLMRSRRFVSGEYLFDNEWDMERTHESIHWQLAEIQWGDSPNNDPEWNYMLNRHRFLVDIGLAYLLTEEEIYKRYLADFLQAFIEHNPLNEQTKGYSWRTIDVGLRVVHWLKLLEIHRHFPLFTPELAQRMEEEISHHGKYLYDHLSIERGQSNWQVLEIAGLYSISLAYPEWASASDWRVASLAYLEESLALQVEEDGMQREQSFMYHNEVLLSLLQIIQLAQRNQQEIPELILNYAKKMTQAAASFVKPDGKQPVYGDSDLEDMTGLLQYAEGIVSPSSFAKKRPTFFAKQSFGYGEFPLENKFLSVFSVHHFQQAGLMIAKTPEDYTLFKCGPLGGGHGHDDLLHVSYTHRDKDILIDSGRYSYEVSKGRLDYKAPYAHNTIVVDDQNFNHHTDAWNSEKVASPINQKLLSHSGIHFFEGGHLGYFDLSDPVYLNRKLIHFPEGFCLISDSYFCHGAHNICTYFHFNSNDVQLTQRGLILEDLDFELISLDERMKATIEDTVVSPTYNETKSICCGILKKEIQRTDTSSYVLAPQGLIQNVEQLPVYAEDQKQSPNVVEAIKFTFEEGTQQLVILQHQEPNVGRRAYRIEGKYYYGRIMVVKDNKRMVLY</sequence>
<evidence type="ECO:0000313" key="10">
    <source>
        <dbReference type="Proteomes" id="UP001241571"/>
    </source>
</evidence>
<protein>
    <submittedName>
        <fullName evidence="8">Alginate lyase family protein</fullName>
    </submittedName>
</protein>
<comment type="subcellular location">
    <subcellularLocation>
        <location evidence="1">Periplasm</location>
    </subcellularLocation>
</comment>
<dbReference type="Proteomes" id="UP001241571">
    <property type="component" value="Unassembled WGS sequence"/>
</dbReference>
<feature type="domain" description="Heparinase II/III-like C-terminal" evidence="5">
    <location>
        <begin position="345"/>
        <end position="547"/>
    </location>
</feature>
<dbReference type="InterPro" id="IPR031680">
    <property type="entry name" value="Hepar_II_III_N"/>
</dbReference>
<evidence type="ECO:0000259" key="6">
    <source>
        <dbReference type="Pfam" id="PF16889"/>
    </source>
</evidence>
<evidence type="ECO:0000259" key="5">
    <source>
        <dbReference type="Pfam" id="PF07940"/>
    </source>
</evidence>
<dbReference type="SUPFAM" id="SSF48230">
    <property type="entry name" value="Chondroitin AC/alginate lyase"/>
    <property type="match status" value="1"/>
</dbReference>
<dbReference type="EMBL" id="JASUBT010000007">
    <property type="protein sequence ID" value="MDL4936260.1"/>
    <property type="molecule type" value="Genomic_DNA"/>
</dbReference>
<proteinExistence type="predicted"/>
<evidence type="ECO:0000313" key="7">
    <source>
        <dbReference type="EMBL" id="MDL4936260.1"/>
    </source>
</evidence>
<evidence type="ECO:0000256" key="1">
    <source>
        <dbReference type="ARBA" id="ARBA00004418"/>
    </source>
</evidence>
<keyword evidence="2" id="KW-0732">Signal</keyword>
<dbReference type="Gene3D" id="2.70.98.70">
    <property type="match status" value="1"/>
</dbReference>
<dbReference type="PANTHER" id="PTHR39210:SF1">
    <property type="entry name" value="HEPARIN-SULFATE LYASE"/>
    <property type="match status" value="1"/>
</dbReference>
<keyword evidence="3" id="KW-0574">Periplasm</keyword>
<accession>A0A7Z0S370</accession>
<organism evidence="8 9">
    <name type="scientific">Enterococcus gallinarum</name>
    <dbReference type="NCBI Taxonomy" id="1353"/>
    <lineage>
        <taxon>Bacteria</taxon>
        <taxon>Bacillati</taxon>
        <taxon>Bacillota</taxon>
        <taxon>Bacilli</taxon>
        <taxon>Lactobacillales</taxon>
        <taxon>Enterococcaceae</taxon>
        <taxon>Enterococcus</taxon>
    </lineage>
</organism>
<comment type="caution">
    <text evidence="8">The sequence shown here is derived from an EMBL/GenBank/DDBJ whole genome shotgun (WGS) entry which is preliminary data.</text>
</comment>
<dbReference type="RefSeq" id="WP_171917838.1">
    <property type="nucleotide sequence ID" value="NZ_CAKODH010000003.1"/>
</dbReference>
<evidence type="ECO:0000256" key="4">
    <source>
        <dbReference type="ARBA" id="ARBA00023239"/>
    </source>
</evidence>
<name>A0A7Z0S370_ENTGA</name>
<reference evidence="7 10" key="2">
    <citation type="submission" date="2023-06" db="EMBL/GenBank/DDBJ databases">
        <title>Acute promotion of culturable opportunistic pathogens and persistent increase of antibiotic resistance following antibiotic exposure in mouse gut microbiota.</title>
        <authorList>
            <person name="Li L."/>
            <person name="Wang B."/>
            <person name="Sun Y."/>
            <person name="Wang M."/>
            <person name="Xu H."/>
        </authorList>
    </citation>
    <scope>NUCLEOTIDE SEQUENCE [LARGE SCALE GENOMIC DNA]</scope>
    <source>
        <strain evidence="7 10">CRI2_2</strain>
    </source>
</reference>
<gene>
    <name evidence="8" type="ORF">P7E30_10180</name>
    <name evidence="7" type="ORF">QRX88_11090</name>
</gene>
<dbReference type="InterPro" id="IPR008929">
    <property type="entry name" value="Chondroitin_lyas"/>
</dbReference>
<evidence type="ECO:0000256" key="2">
    <source>
        <dbReference type="ARBA" id="ARBA00022729"/>
    </source>
</evidence>
<dbReference type="Proteomes" id="UP001183682">
    <property type="component" value="Unassembled WGS sequence"/>
</dbReference>
<dbReference type="AlphaFoldDB" id="A0A7Z0S370"/>
<evidence type="ECO:0000313" key="8">
    <source>
        <dbReference type="EMBL" id="MDT2690568.1"/>
    </source>
</evidence>
<reference evidence="8" key="1">
    <citation type="submission" date="2023-03" db="EMBL/GenBank/DDBJ databases">
        <authorList>
            <person name="Shen W."/>
            <person name="Cai J."/>
        </authorList>
    </citation>
    <scope>NUCLEOTIDE SEQUENCE</scope>
    <source>
        <strain evidence="8">K69-2</strain>
    </source>
</reference>
<evidence type="ECO:0000313" key="9">
    <source>
        <dbReference type="Proteomes" id="UP001183682"/>
    </source>
</evidence>
<dbReference type="Pfam" id="PF16889">
    <property type="entry name" value="Hepar_II_III_N"/>
    <property type="match status" value="1"/>
</dbReference>
<dbReference type="Pfam" id="PF07940">
    <property type="entry name" value="Hepar_II_III_C"/>
    <property type="match status" value="1"/>
</dbReference>
<dbReference type="GO" id="GO:0016829">
    <property type="term" value="F:lyase activity"/>
    <property type="evidence" value="ECO:0007669"/>
    <property type="project" value="UniProtKB-KW"/>
</dbReference>
<feature type="domain" description="Heparin-sulfate lyase N-terminal" evidence="6">
    <location>
        <begin position="62"/>
        <end position="305"/>
    </location>
</feature>
<dbReference type="Gene3D" id="1.50.10.100">
    <property type="entry name" value="Chondroitin AC/alginate lyase"/>
    <property type="match status" value="1"/>
</dbReference>
<dbReference type="GO" id="GO:0042597">
    <property type="term" value="C:periplasmic space"/>
    <property type="evidence" value="ECO:0007669"/>
    <property type="project" value="UniProtKB-SubCell"/>
</dbReference>
<evidence type="ECO:0000256" key="3">
    <source>
        <dbReference type="ARBA" id="ARBA00022764"/>
    </source>
</evidence>